<protein>
    <submittedName>
        <fullName evidence="1">Uncharacterized protein</fullName>
    </submittedName>
</protein>
<dbReference type="EMBL" id="GBRH01258736">
    <property type="protein sequence ID" value="JAD39159.1"/>
    <property type="molecule type" value="Transcribed_RNA"/>
</dbReference>
<name>A0A0A8ZIF2_ARUDO</name>
<reference evidence="1" key="2">
    <citation type="journal article" date="2015" name="Data Brief">
        <title>Shoot transcriptome of the giant reed, Arundo donax.</title>
        <authorList>
            <person name="Barrero R.A."/>
            <person name="Guerrero F.D."/>
            <person name="Moolhuijzen P."/>
            <person name="Goolsby J.A."/>
            <person name="Tidwell J."/>
            <person name="Bellgard S.E."/>
            <person name="Bellgard M.I."/>
        </authorList>
    </citation>
    <scope>NUCLEOTIDE SEQUENCE</scope>
    <source>
        <tissue evidence="1">Shoot tissue taken approximately 20 cm above the soil surface</tissue>
    </source>
</reference>
<accession>A0A0A8ZIF2</accession>
<reference evidence="1" key="1">
    <citation type="submission" date="2014-09" db="EMBL/GenBank/DDBJ databases">
        <authorList>
            <person name="Magalhaes I.L.F."/>
            <person name="Oliveira U."/>
            <person name="Santos F.R."/>
            <person name="Vidigal T.H.D.A."/>
            <person name="Brescovit A.D."/>
            <person name="Santos A.J."/>
        </authorList>
    </citation>
    <scope>NUCLEOTIDE SEQUENCE</scope>
    <source>
        <tissue evidence="1">Shoot tissue taken approximately 20 cm above the soil surface</tissue>
    </source>
</reference>
<proteinExistence type="predicted"/>
<sequence>MEQGKRTRIW</sequence>
<organism evidence="1">
    <name type="scientific">Arundo donax</name>
    <name type="common">Giant reed</name>
    <name type="synonym">Donax arundinaceus</name>
    <dbReference type="NCBI Taxonomy" id="35708"/>
    <lineage>
        <taxon>Eukaryota</taxon>
        <taxon>Viridiplantae</taxon>
        <taxon>Streptophyta</taxon>
        <taxon>Embryophyta</taxon>
        <taxon>Tracheophyta</taxon>
        <taxon>Spermatophyta</taxon>
        <taxon>Magnoliopsida</taxon>
        <taxon>Liliopsida</taxon>
        <taxon>Poales</taxon>
        <taxon>Poaceae</taxon>
        <taxon>PACMAD clade</taxon>
        <taxon>Arundinoideae</taxon>
        <taxon>Arundineae</taxon>
        <taxon>Arundo</taxon>
    </lineage>
</organism>
<evidence type="ECO:0000313" key="1">
    <source>
        <dbReference type="EMBL" id="JAD39159.1"/>
    </source>
</evidence>